<dbReference type="PROSITE" id="PS51257">
    <property type="entry name" value="PROKAR_LIPOPROTEIN"/>
    <property type="match status" value="1"/>
</dbReference>
<evidence type="ECO:0000256" key="1">
    <source>
        <dbReference type="SAM" id="MobiDB-lite"/>
    </source>
</evidence>
<comment type="caution">
    <text evidence="3">The sequence shown here is derived from an EMBL/GenBank/DDBJ whole genome shotgun (WGS) entry which is preliminary data.</text>
</comment>
<proteinExistence type="predicted"/>
<evidence type="ECO:0000259" key="2">
    <source>
        <dbReference type="PROSITE" id="PS51352"/>
    </source>
</evidence>
<name>A0AAP2Z4U0_9EURY</name>
<protein>
    <submittedName>
        <fullName evidence="3">TlpA family protein disulfide reductase</fullName>
    </submittedName>
</protein>
<dbReference type="AlphaFoldDB" id="A0AAP2Z4U0"/>
<organism evidence="3 4">
    <name type="scientific">Natronosalvus hydrolyticus</name>
    <dbReference type="NCBI Taxonomy" id="2979988"/>
    <lineage>
        <taxon>Archaea</taxon>
        <taxon>Methanobacteriati</taxon>
        <taxon>Methanobacteriota</taxon>
        <taxon>Stenosarchaea group</taxon>
        <taxon>Halobacteria</taxon>
        <taxon>Halobacteriales</taxon>
        <taxon>Natrialbaceae</taxon>
        <taxon>Natronosalvus</taxon>
    </lineage>
</organism>
<dbReference type="EMBL" id="JAOPJZ010000001">
    <property type="protein sequence ID" value="MCU4750425.1"/>
    <property type="molecule type" value="Genomic_DNA"/>
</dbReference>
<feature type="region of interest" description="Disordered" evidence="1">
    <location>
        <begin position="19"/>
        <end position="94"/>
    </location>
</feature>
<dbReference type="Proteomes" id="UP001321047">
    <property type="component" value="Unassembled WGS sequence"/>
</dbReference>
<dbReference type="PROSITE" id="PS51352">
    <property type="entry name" value="THIOREDOXIN_2"/>
    <property type="match status" value="1"/>
</dbReference>
<keyword evidence="4" id="KW-1185">Reference proteome</keyword>
<gene>
    <name evidence="3" type="ORF">OB919_00270</name>
</gene>
<sequence>MTPPSRRVLLGLLASGAIAGAGCLDDSSEGETDENDHDERGPDTDADDTEGTETSPSGTGNGADDTEEPDGDEDDSDQSNSDEDSRTGSVWETTELEDVLTGESFTVADFDRPVFLETFAVWCSTCRQQQYESATLHERTGDEIVTVGLNVDPNEDAEAVREHANEHGFDWYFSVAPPEVTRSLVDEFGESMANPPSAPIVLRCPDGTARRLEDGVKSADTLEAALEEGC</sequence>
<dbReference type="Gene3D" id="3.40.30.10">
    <property type="entry name" value="Glutaredoxin"/>
    <property type="match status" value="1"/>
</dbReference>
<dbReference type="SUPFAM" id="SSF52833">
    <property type="entry name" value="Thioredoxin-like"/>
    <property type="match status" value="1"/>
</dbReference>
<reference evidence="3 4" key="1">
    <citation type="submission" date="2022-09" db="EMBL/GenBank/DDBJ databases">
        <title>Enrichment on poylsaccharides allowed isolation of novel metabolic and taxonomic groups of Haloarchaea.</title>
        <authorList>
            <person name="Sorokin D.Y."/>
            <person name="Elcheninov A.G."/>
            <person name="Khizhniak T.V."/>
            <person name="Kolganova T.V."/>
            <person name="Kublanov I.V."/>
        </authorList>
    </citation>
    <scope>NUCLEOTIDE SEQUENCE [LARGE SCALE GENOMIC DNA]</scope>
    <source>
        <strain evidence="3 4">AArc-curdl1</strain>
    </source>
</reference>
<accession>A0AAP2Z4U0</accession>
<evidence type="ECO:0000313" key="3">
    <source>
        <dbReference type="EMBL" id="MCU4750425.1"/>
    </source>
</evidence>
<dbReference type="RefSeq" id="WP_342805199.1">
    <property type="nucleotide sequence ID" value="NZ_JAOPJZ010000001.1"/>
</dbReference>
<feature type="compositionally biased region" description="Acidic residues" evidence="1">
    <location>
        <begin position="64"/>
        <end position="82"/>
    </location>
</feature>
<dbReference type="InterPro" id="IPR013766">
    <property type="entry name" value="Thioredoxin_domain"/>
</dbReference>
<feature type="domain" description="Thioredoxin" evidence="2">
    <location>
        <begin position="85"/>
        <end position="230"/>
    </location>
</feature>
<evidence type="ECO:0000313" key="4">
    <source>
        <dbReference type="Proteomes" id="UP001321047"/>
    </source>
</evidence>
<feature type="compositionally biased region" description="Acidic residues" evidence="1">
    <location>
        <begin position="26"/>
        <end position="36"/>
    </location>
</feature>
<dbReference type="InterPro" id="IPR036249">
    <property type="entry name" value="Thioredoxin-like_sf"/>
</dbReference>